<keyword evidence="1" id="KW-0863">Zinc-finger</keyword>
<evidence type="ECO:0000256" key="1">
    <source>
        <dbReference type="PROSITE-ProRule" id="PRU00047"/>
    </source>
</evidence>
<reference evidence="3" key="1">
    <citation type="submission" date="2024-03" db="EMBL/GenBank/DDBJ databases">
        <title>WGS assembly of Saponaria officinalis var. Norfolk2.</title>
        <authorList>
            <person name="Jenkins J."/>
            <person name="Shu S."/>
            <person name="Grimwood J."/>
            <person name="Barry K."/>
            <person name="Goodstein D."/>
            <person name="Schmutz J."/>
            <person name="Leebens-Mack J."/>
            <person name="Osbourn A."/>
        </authorList>
    </citation>
    <scope>NUCLEOTIDE SEQUENCE [LARGE SCALE GENOMIC DNA]</scope>
    <source>
        <strain evidence="3">JIC</strain>
    </source>
</reference>
<feature type="domain" description="CCHC-type" evidence="2">
    <location>
        <begin position="275"/>
        <end position="290"/>
    </location>
</feature>
<evidence type="ECO:0000313" key="3">
    <source>
        <dbReference type="EMBL" id="KAK9750454.1"/>
    </source>
</evidence>
<sequence>MAGNGNGNSRTNAQDLARIRRLEDAIIALANNANNQGNNHTIFDRFDRHRPPTYDGVADPVILESWLREMKKLFVATRCPEDQKVDSATYYLKKEADNWWAVSRLIHQAQPGFGWHLFTETLKKRFYPEELRWQKEREFLRLEQGTMSVQQYADNVPDEAARVRRFEKNLTPRVRTVLAGIPSTTFRQAYNRVLSVYESVKAEEAEEATRVKTAKRAHDFIPTRYQGGEKEVSTKRPRFEGLTLGKRFFEQRVQCPRCGKTAHVGKNCDGTAIVCYYCKTPGHKSNECPKKTRGEIGAASGTKSQAQNKGRIYVMNRREAEAHPDVVGGTFFRLLICEFILTIQTLGISFFKDETFLKGVRL</sequence>
<dbReference type="InterPro" id="IPR001878">
    <property type="entry name" value="Znf_CCHC"/>
</dbReference>
<gene>
    <name evidence="3" type="ORF">RND81_02G198100</name>
</gene>
<keyword evidence="1" id="KW-0862">Zinc</keyword>
<dbReference type="SMART" id="SM00343">
    <property type="entry name" value="ZnF_C2HC"/>
    <property type="match status" value="2"/>
</dbReference>
<comment type="caution">
    <text evidence="3">The sequence shown here is derived from an EMBL/GenBank/DDBJ whole genome shotgun (WGS) entry which is preliminary data.</text>
</comment>
<dbReference type="PROSITE" id="PS50158">
    <property type="entry name" value="ZF_CCHC"/>
    <property type="match status" value="1"/>
</dbReference>
<dbReference type="GO" id="GO:0003676">
    <property type="term" value="F:nucleic acid binding"/>
    <property type="evidence" value="ECO:0007669"/>
    <property type="project" value="InterPro"/>
</dbReference>
<dbReference type="Pfam" id="PF00098">
    <property type="entry name" value="zf-CCHC"/>
    <property type="match status" value="1"/>
</dbReference>
<protein>
    <recommendedName>
        <fullName evidence="2">CCHC-type domain-containing protein</fullName>
    </recommendedName>
</protein>
<dbReference type="PANTHER" id="PTHR34482:SF48">
    <property type="entry name" value="GAG PROTEASE POLYPROTEIN"/>
    <property type="match status" value="1"/>
</dbReference>
<dbReference type="InterPro" id="IPR005162">
    <property type="entry name" value="Retrotrans_gag_dom"/>
</dbReference>
<proteinExistence type="predicted"/>
<accession>A0AAW1MMX3</accession>
<dbReference type="GO" id="GO:0008270">
    <property type="term" value="F:zinc ion binding"/>
    <property type="evidence" value="ECO:0007669"/>
    <property type="project" value="UniProtKB-KW"/>
</dbReference>
<dbReference type="InterPro" id="IPR036875">
    <property type="entry name" value="Znf_CCHC_sf"/>
</dbReference>
<organism evidence="3 4">
    <name type="scientific">Saponaria officinalis</name>
    <name type="common">Common soapwort</name>
    <name type="synonym">Lychnis saponaria</name>
    <dbReference type="NCBI Taxonomy" id="3572"/>
    <lineage>
        <taxon>Eukaryota</taxon>
        <taxon>Viridiplantae</taxon>
        <taxon>Streptophyta</taxon>
        <taxon>Embryophyta</taxon>
        <taxon>Tracheophyta</taxon>
        <taxon>Spermatophyta</taxon>
        <taxon>Magnoliopsida</taxon>
        <taxon>eudicotyledons</taxon>
        <taxon>Gunneridae</taxon>
        <taxon>Pentapetalae</taxon>
        <taxon>Caryophyllales</taxon>
        <taxon>Caryophyllaceae</taxon>
        <taxon>Caryophylleae</taxon>
        <taxon>Saponaria</taxon>
    </lineage>
</organism>
<dbReference type="EMBL" id="JBDFQZ010000002">
    <property type="protein sequence ID" value="KAK9750454.1"/>
    <property type="molecule type" value="Genomic_DNA"/>
</dbReference>
<dbReference type="Proteomes" id="UP001443914">
    <property type="component" value="Unassembled WGS sequence"/>
</dbReference>
<dbReference type="AlphaFoldDB" id="A0AAW1MMX3"/>
<dbReference type="SUPFAM" id="SSF57756">
    <property type="entry name" value="Retrovirus zinc finger-like domains"/>
    <property type="match status" value="1"/>
</dbReference>
<dbReference type="Gene3D" id="4.10.60.10">
    <property type="entry name" value="Zinc finger, CCHC-type"/>
    <property type="match status" value="1"/>
</dbReference>
<evidence type="ECO:0000259" key="2">
    <source>
        <dbReference type="PROSITE" id="PS50158"/>
    </source>
</evidence>
<name>A0AAW1MMX3_SAPOF</name>
<evidence type="ECO:0000313" key="4">
    <source>
        <dbReference type="Proteomes" id="UP001443914"/>
    </source>
</evidence>
<keyword evidence="1" id="KW-0479">Metal-binding</keyword>
<dbReference type="PANTHER" id="PTHR34482">
    <property type="entry name" value="DNA DAMAGE-INDUCIBLE PROTEIN 1-LIKE"/>
    <property type="match status" value="1"/>
</dbReference>
<dbReference type="Pfam" id="PF03732">
    <property type="entry name" value="Retrotrans_gag"/>
    <property type="match status" value="1"/>
</dbReference>
<keyword evidence="4" id="KW-1185">Reference proteome</keyword>